<dbReference type="Pfam" id="PF00932">
    <property type="entry name" value="LTD"/>
    <property type="match status" value="1"/>
</dbReference>
<dbReference type="AlphaFoldDB" id="A0A3L7JXJ7"/>
<organism evidence="4 5">
    <name type="scientific">Falsibacillus albus</name>
    <dbReference type="NCBI Taxonomy" id="2478915"/>
    <lineage>
        <taxon>Bacteria</taxon>
        <taxon>Bacillati</taxon>
        <taxon>Bacillota</taxon>
        <taxon>Bacilli</taxon>
        <taxon>Bacillales</taxon>
        <taxon>Bacillaceae</taxon>
        <taxon>Falsibacillus</taxon>
    </lineage>
</organism>
<gene>
    <name evidence="4" type="ORF">D9X91_10835</name>
</gene>
<dbReference type="PANTHER" id="PTHR12969">
    <property type="entry name" value="NGD5/OSM-6/IFT52"/>
    <property type="match status" value="1"/>
</dbReference>
<sequence length="700" mass="73821">MKARKSGIILLIFALCLPSVFSNFPTAFAEGPNDPAPEIQPSGASNGKKILFDNTHGQTAGAADWVIDGGFSDFANAIAGNGYYVKELRKNTPITYQDLQDYDVLVIGEANIPYKSSEQDALLQYVQNGGSIFFIADHYNADRNKNRWDASEVFNGYRRGAWSDPTKGMTSEEAGSAAMQGVASSDWLSTNFGIRFRYNALGDITANDIVSPSQSFGITNGVSTVAMHAGSTLAITDGNKAKGIVYLPQTSTSWSHAVDQGVYDGGGRPEGPFVAISKVGLGKAAFIGDSSPVEDSSPKYKREENGQTKTTYDGFQEQNDGTLLENMIDWLSQQESYTSLSQVSGLQLDQPTALLSMETPQNSTEPQAEPWAAPDAGYKWYDPSTFKSGSYGYMGGGTGGTGSPTENVFISEYVEGSSLNKAIEIYNGTASSLDLSSYSLKLSNVANPISLSGTVASGDVYVVANSGAAQAVLDKADLLSSSLSFNGDDSVTLENSGQTVDVVGSAGTSFGADQTLVRNSSVTTGTTAYSASEWTSYPVDTFSYLGSHTGSVVSGTEVLNENFDTGSKGAYSSANVTLGSGSWYFDNALLGNLSTDKKNGAQSARVKASGAITMNFDVSGAKSIEVSHANFGSDTGASWQVQMSTNQGGTWVNVVNSNTSSSALSKTSVTVNQSGPVRFRIVVSGTSGSRLNFDDFKILN</sequence>
<reference evidence="4 5" key="1">
    <citation type="submission" date="2018-10" db="EMBL/GenBank/DDBJ databases">
        <title>Falsibacillus sp. genome draft.</title>
        <authorList>
            <person name="Shi S."/>
        </authorList>
    </citation>
    <scope>NUCLEOTIDE SEQUENCE [LARGE SCALE GENOMIC DNA]</scope>
    <source>
        <strain evidence="4 5">GY 10110</strain>
    </source>
</reference>
<dbReference type="PANTHER" id="PTHR12969:SF7">
    <property type="entry name" value="INTRAFLAGELLAR TRANSPORT PROTEIN 52 HOMOLOG"/>
    <property type="match status" value="1"/>
</dbReference>
<accession>A0A3L7JXJ7</accession>
<evidence type="ECO:0000259" key="3">
    <source>
        <dbReference type="PROSITE" id="PS51841"/>
    </source>
</evidence>
<comment type="caution">
    <text evidence="4">The sequence shown here is derived from an EMBL/GenBank/DDBJ whole genome shotgun (WGS) entry which is preliminary data.</text>
</comment>
<feature type="chain" id="PRO_5018187185" evidence="2">
    <location>
        <begin position="30"/>
        <end position="700"/>
    </location>
</feature>
<dbReference type="OrthoDB" id="9801679at2"/>
<feature type="region of interest" description="Disordered" evidence="1">
    <location>
        <begin position="290"/>
        <end position="315"/>
    </location>
</feature>
<dbReference type="Gene3D" id="3.40.50.880">
    <property type="match status" value="1"/>
</dbReference>
<protein>
    <submittedName>
        <fullName evidence="4">Ig domain protein group 2 domain protein</fullName>
    </submittedName>
</protein>
<dbReference type="InterPro" id="IPR029062">
    <property type="entry name" value="Class_I_gatase-like"/>
</dbReference>
<dbReference type="Proteomes" id="UP000276770">
    <property type="component" value="Unassembled WGS sequence"/>
</dbReference>
<dbReference type="SUPFAM" id="SSF52317">
    <property type="entry name" value="Class I glutamine amidotransferase-like"/>
    <property type="match status" value="1"/>
</dbReference>
<keyword evidence="2" id="KW-0732">Signal</keyword>
<dbReference type="InterPro" id="IPR039975">
    <property type="entry name" value="IFT52"/>
</dbReference>
<evidence type="ECO:0000256" key="2">
    <source>
        <dbReference type="SAM" id="SignalP"/>
    </source>
</evidence>
<evidence type="ECO:0000313" key="5">
    <source>
        <dbReference type="Proteomes" id="UP000276770"/>
    </source>
</evidence>
<keyword evidence="5" id="KW-1185">Reference proteome</keyword>
<proteinExistence type="predicted"/>
<evidence type="ECO:0000256" key="1">
    <source>
        <dbReference type="SAM" id="MobiDB-lite"/>
    </source>
</evidence>
<feature type="signal peptide" evidence="2">
    <location>
        <begin position="1"/>
        <end position="29"/>
    </location>
</feature>
<dbReference type="CDD" id="cd03143">
    <property type="entry name" value="A4_beta-galactosidase_middle_domain"/>
    <property type="match status" value="1"/>
</dbReference>
<evidence type="ECO:0000313" key="4">
    <source>
        <dbReference type="EMBL" id="RLQ95517.1"/>
    </source>
</evidence>
<feature type="compositionally biased region" description="Basic and acidic residues" evidence="1">
    <location>
        <begin position="296"/>
        <end position="306"/>
    </location>
</feature>
<name>A0A3L7JXJ7_9BACI</name>
<dbReference type="PROSITE" id="PS51841">
    <property type="entry name" value="LTD"/>
    <property type="match status" value="1"/>
</dbReference>
<dbReference type="InterPro" id="IPR001322">
    <property type="entry name" value="Lamin_tail_dom"/>
</dbReference>
<dbReference type="EMBL" id="RCVZ01000006">
    <property type="protein sequence ID" value="RLQ95517.1"/>
    <property type="molecule type" value="Genomic_DNA"/>
</dbReference>
<feature type="domain" description="LTD" evidence="3">
    <location>
        <begin position="400"/>
        <end position="512"/>
    </location>
</feature>